<evidence type="ECO:0000313" key="2">
    <source>
        <dbReference type="EMBL" id="MBB6482689.1"/>
    </source>
</evidence>
<dbReference type="EMBL" id="JACHGJ010000016">
    <property type="protein sequence ID" value="MBB6482689.1"/>
    <property type="molecule type" value="Genomic_DNA"/>
</dbReference>
<comment type="caution">
    <text evidence="2">The sequence shown here is derived from an EMBL/GenBank/DDBJ whole genome shotgun (WGS) entry which is preliminary data.</text>
</comment>
<reference evidence="2 3" key="1">
    <citation type="submission" date="2020-08" db="EMBL/GenBank/DDBJ databases">
        <title>Genomic Encyclopedia of Type Strains, Phase IV (KMG-IV): sequencing the most valuable type-strain genomes for metagenomic binning, comparative biology and taxonomic classification.</title>
        <authorList>
            <person name="Goeker M."/>
        </authorList>
    </citation>
    <scope>NUCLEOTIDE SEQUENCE [LARGE SCALE GENOMIC DNA]</scope>
    <source>
        <strain evidence="2 3">DSM 2461</strain>
    </source>
</reference>
<dbReference type="InterPro" id="IPR012337">
    <property type="entry name" value="RNaseH-like_sf"/>
</dbReference>
<accession>A0A841RJ01</accession>
<protein>
    <submittedName>
        <fullName evidence="2">Transposase InsO family protein</fullName>
    </submittedName>
</protein>
<name>A0A841RJ01_9SPIO</name>
<evidence type="ECO:0000313" key="3">
    <source>
        <dbReference type="Proteomes" id="UP000587760"/>
    </source>
</evidence>
<dbReference type="Pfam" id="PF00665">
    <property type="entry name" value="rve"/>
    <property type="match status" value="1"/>
</dbReference>
<dbReference type="AlphaFoldDB" id="A0A841RJ01"/>
<gene>
    <name evidence="2" type="ORF">HNR50_004394</name>
</gene>
<dbReference type="InterPro" id="IPR050900">
    <property type="entry name" value="Transposase_IS3/IS150/IS904"/>
</dbReference>
<dbReference type="GO" id="GO:0015074">
    <property type="term" value="P:DNA integration"/>
    <property type="evidence" value="ECO:0007669"/>
    <property type="project" value="InterPro"/>
</dbReference>
<dbReference type="NCBIfam" id="NF033516">
    <property type="entry name" value="transpos_IS3"/>
    <property type="match status" value="1"/>
</dbReference>
<dbReference type="InterPro" id="IPR048020">
    <property type="entry name" value="Transpos_IS3"/>
</dbReference>
<organism evidence="2 3">
    <name type="scientific">Spirochaeta isovalerica</name>
    <dbReference type="NCBI Taxonomy" id="150"/>
    <lineage>
        <taxon>Bacteria</taxon>
        <taxon>Pseudomonadati</taxon>
        <taxon>Spirochaetota</taxon>
        <taxon>Spirochaetia</taxon>
        <taxon>Spirochaetales</taxon>
        <taxon>Spirochaetaceae</taxon>
        <taxon>Spirochaeta</taxon>
    </lineage>
</organism>
<dbReference type="PANTHER" id="PTHR46889">
    <property type="entry name" value="TRANSPOSASE INSF FOR INSERTION SEQUENCE IS3B-RELATED"/>
    <property type="match status" value="1"/>
</dbReference>
<dbReference type="Pfam" id="PF13276">
    <property type="entry name" value="HTH_21"/>
    <property type="match status" value="1"/>
</dbReference>
<dbReference type="Pfam" id="PF13333">
    <property type="entry name" value="rve_2"/>
    <property type="match status" value="1"/>
</dbReference>
<feature type="domain" description="Integrase catalytic" evidence="1">
    <location>
        <begin position="125"/>
        <end position="288"/>
    </location>
</feature>
<dbReference type="PROSITE" id="PS50994">
    <property type="entry name" value="INTEGRASE"/>
    <property type="match status" value="1"/>
</dbReference>
<evidence type="ECO:0000259" key="1">
    <source>
        <dbReference type="PROSITE" id="PS50994"/>
    </source>
</evidence>
<dbReference type="Gene3D" id="3.30.420.10">
    <property type="entry name" value="Ribonuclease H-like superfamily/Ribonuclease H"/>
    <property type="match status" value="1"/>
</dbReference>
<proteinExistence type="predicted"/>
<dbReference type="InterPro" id="IPR036397">
    <property type="entry name" value="RNaseH_sf"/>
</dbReference>
<keyword evidence="3" id="KW-1185">Reference proteome</keyword>
<dbReference type="GO" id="GO:0003676">
    <property type="term" value="F:nucleic acid binding"/>
    <property type="evidence" value="ECO:0007669"/>
    <property type="project" value="InterPro"/>
</dbReference>
<dbReference type="PANTHER" id="PTHR46889:SF5">
    <property type="entry name" value="INTEGRASE PROTEIN"/>
    <property type="match status" value="1"/>
</dbReference>
<dbReference type="Proteomes" id="UP000587760">
    <property type="component" value="Unassembled WGS sequence"/>
</dbReference>
<dbReference type="InterPro" id="IPR025948">
    <property type="entry name" value="HTH-like_dom"/>
</dbReference>
<sequence length="301" mass="35145">MISFIDENREDHGVEPLCRNIQIAPSTYYEMKSRQSDPDREPPRVQRDNILKYEIRRVWFENRCVYGAKKVWQAMNKEKIPVARCTVERLMRSMGLRGVIRGKKVRTTIPAKDNRPDDLVNRDFTASRPNGLWVADFTYVSTWRSFVYVSFIIDVFSRMIVGWRASMSMKTDFTLDALNQALWARKVTERLIHHSDRGSQYLAISYTERLIEAGIDPSVGSRGDSYDNAMAETINSLYKAEVIHKDGPWRSIEQVELATLDWVDWFNNRRIMEPLGYLSPKEFEMMYYEQEESLAVSAGLK</sequence>
<dbReference type="SUPFAM" id="SSF53098">
    <property type="entry name" value="Ribonuclease H-like"/>
    <property type="match status" value="1"/>
</dbReference>
<dbReference type="InterPro" id="IPR001584">
    <property type="entry name" value="Integrase_cat-core"/>
</dbReference>